<dbReference type="eggNOG" id="ENOG5032RYJ">
    <property type="taxonomic scope" value="Bacteria"/>
</dbReference>
<sequence>MSTEVSIALSDRVPASFDALLARLSHSRFRSRFHLEAADIELIGRKSLPTVREHAVRFLLERLAPANPANDGRQTPWRGHPVFRAQHACACCCRGCLFKWQQIAPDRPLSAEEVEGLADLLMAWISRELVRAGKDPQTYLVPHTAESSPSSSNKTRERKRSEAPDSRSAEASFAEPSLFDEV</sequence>
<organism evidence="2 3">
    <name type="scientific">Sutterella wadsworthensis HGA0223</name>
    <dbReference type="NCBI Taxonomy" id="1203554"/>
    <lineage>
        <taxon>Bacteria</taxon>
        <taxon>Pseudomonadati</taxon>
        <taxon>Pseudomonadota</taxon>
        <taxon>Betaproteobacteria</taxon>
        <taxon>Burkholderiales</taxon>
        <taxon>Sutterellaceae</taxon>
        <taxon>Sutterella</taxon>
    </lineage>
</organism>
<dbReference type="Proteomes" id="UP000014400">
    <property type="component" value="Unassembled WGS sequence"/>
</dbReference>
<dbReference type="STRING" id="1203554.HMPREF1476_01522"/>
<evidence type="ECO:0000256" key="1">
    <source>
        <dbReference type="SAM" id="MobiDB-lite"/>
    </source>
</evidence>
<feature type="region of interest" description="Disordered" evidence="1">
    <location>
        <begin position="136"/>
        <end position="182"/>
    </location>
</feature>
<accession>S3BAZ7</accession>
<feature type="compositionally biased region" description="Basic and acidic residues" evidence="1">
    <location>
        <begin position="159"/>
        <end position="168"/>
    </location>
</feature>
<gene>
    <name evidence="2" type="ORF">HMPREF1476_01522</name>
</gene>
<proteinExistence type="predicted"/>
<dbReference type="PATRIC" id="fig|1203554.3.peg.1596"/>
<comment type="caution">
    <text evidence="2">The sequence shown here is derived from an EMBL/GenBank/DDBJ whole genome shotgun (WGS) entry which is preliminary data.</text>
</comment>
<dbReference type="AlphaFoldDB" id="S3BAZ7"/>
<evidence type="ECO:0000313" key="3">
    <source>
        <dbReference type="Proteomes" id="UP000014400"/>
    </source>
</evidence>
<dbReference type="EMBL" id="ATCF01000022">
    <property type="protein sequence ID" value="EPD98483.1"/>
    <property type="molecule type" value="Genomic_DNA"/>
</dbReference>
<dbReference type="InterPro" id="IPR020378">
    <property type="entry name" value="DUF4186"/>
</dbReference>
<evidence type="ECO:0008006" key="4">
    <source>
        <dbReference type="Google" id="ProtNLM"/>
    </source>
</evidence>
<evidence type="ECO:0000313" key="2">
    <source>
        <dbReference type="EMBL" id="EPD98483.1"/>
    </source>
</evidence>
<keyword evidence="3" id="KW-1185">Reference proteome</keyword>
<dbReference type="HOGENOM" id="CLU_1481273_0_0_4"/>
<protein>
    <recommendedName>
        <fullName evidence="4">Cytoplasmic protein</fullName>
    </recommendedName>
</protein>
<dbReference type="Pfam" id="PF13811">
    <property type="entry name" value="DUF4186"/>
    <property type="match status" value="1"/>
</dbReference>
<name>S3BAZ7_9BURK</name>
<reference evidence="2 3" key="1">
    <citation type="submission" date="2013-04" db="EMBL/GenBank/DDBJ databases">
        <title>The Genome Sequence of Sutterella wadsworthensis HGA0223.</title>
        <authorList>
            <consortium name="The Broad Institute Genomics Platform"/>
            <person name="Earl A."/>
            <person name="Ward D."/>
            <person name="Feldgarden M."/>
            <person name="Gevers D."/>
            <person name="Schmidt T.M."/>
            <person name="Dover J."/>
            <person name="Dai D."/>
            <person name="Walker B."/>
            <person name="Young S."/>
            <person name="Zeng Q."/>
            <person name="Gargeya S."/>
            <person name="Fitzgerald M."/>
            <person name="Haas B."/>
            <person name="Abouelleil A."/>
            <person name="Allen A.W."/>
            <person name="Alvarado L."/>
            <person name="Arachchi H.M."/>
            <person name="Berlin A.M."/>
            <person name="Chapman S.B."/>
            <person name="Gainer-Dewar J."/>
            <person name="Goldberg J."/>
            <person name="Griggs A."/>
            <person name="Gujja S."/>
            <person name="Hansen M."/>
            <person name="Howarth C."/>
            <person name="Imamovic A."/>
            <person name="Ireland A."/>
            <person name="Larimer J."/>
            <person name="McCowan C."/>
            <person name="Murphy C."/>
            <person name="Pearson M."/>
            <person name="Poon T.W."/>
            <person name="Priest M."/>
            <person name="Roberts A."/>
            <person name="Saif S."/>
            <person name="Shea T."/>
            <person name="Sisk P."/>
            <person name="Sykes S."/>
            <person name="Wortman J."/>
            <person name="Nusbaum C."/>
            <person name="Birren B."/>
        </authorList>
    </citation>
    <scope>NUCLEOTIDE SEQUENCE [LARGE SCALE GENOMIC DNA]</scope>
    <source>
        <strain evidence="2 3">HGA0223</strain>
    </source>
</reference>
<dbReference type="RefSeq" id="WP_016474723.1">
    <property type="nucleotide sequence ID" value="NZ_KE150480.1"/>
</dbReference>